<dbReference type="Proteomes" id="UP000548476">
    <property type="component" value="Unassembled WGS sequence"/>
</dbReference>
<evidence type="ECO:0000313" key="3">
    <source>
        <dbReference type="EMBL" id="MBB6037080.1"/>
    </source>
</evidence>
<dbReference type="InterPro" id="IPR017853">
    <property type="entry name" value="GH"/>
</dbReference>
<keyword evidence="3" id="KW-0436">Ligase</keyword>
<dbReference type="InterPro" id="IPR016062">
    <property type="entry name" value="TM1410-rel"/>
</dbReference>
<dbReference type="PANTHER" id="PTHR35882:SF2">
    <property type="entry name" value="PELA"/>
    <property type="match status" value="1"/>
</dbReference>
<dbReference type="PRINTS" id="PR01545">
    <property type="entry name" value="THEMAYE10DUF"/>
</dbReference>
<organism evidence="3 4">
    <name type="scientific">Phytomonospora endophytica</name>
    <dbReference type="NCBI Taxonomy" id="714109"/>
    <lineage>
        <taxon>Bacteria</taxon>
        <taxon>Bacillati</taxon>
        <taxon>Actinomycetota</taxon>
        <taxon>Actinomycetes</taxon>
        <taxon>Micromonosporales</taxon>
        <taxon>Micromonosporaceae</taxon>
        <taxon>Phytomonospora</taxon>
    </lineage>
</organism>
<dbReference type="EC" id="6.1.1.16" evidence="3"/>
<feature type="domain" description="Glycoside-hydrolase family GH114 TIM-barrel" evidence="2">
    <location>
        <begin position="50"/>
        <end position="309"/>
    </location>
</feature>
<keyword evidence="4" id="KW-1185">Reference proteome</keyword>
<feature type="chain" id="PRO_5039281961" evidence="1">
    <location>
        <begin position="26"/>
        <end position="316"/>
    </location>
</feature>
<evidence type="ECO:0000256" key="1">
    <source>
        <dbReference type="SAM" id="SignalP"/>
    </source>
</evidence>
<keyword evidence="3" id="KW-0030">Aminoacyl-tRNA synthetase</keyword>
<comment type="caution">
    <text evidence="3">The sequence shown here is derived from an EMBL/GenBank/DDBJ whole genome shotgun (WGS) entry which is preliminary data.</text>
</comment>
<dbReference type="AlphaFoldDB" id="A0A841FYP3"/>
<feature type="signal peptide" evidence="1">
    <location>
        <begin position="1"/>
        <end position="25"/>
    </location>
</feature>
<reference evidence="3 4" key="1">
    <citation type="submission" date="2020-08" db="EMBL/GenBank/DDBJ databases">
        <title>Genomic Encyclopedia of Type Strains, Phase IV (KMG-IV): sequencing the most valuable type-strain genomes for metagenomic binning, comparative biology and taxonomic classification.</title>
        <authorList>
            <person name="Goeker M."/>
        </authorList>
    </citation>
    <scope>NUCLEOTIDE SEQUENCE [LARGE SCALE GENOMIC DNA]</scope>
    <source>
        <strain evidence="3 4">YIM 65646</strain>
    </source>
</reference>
<dbReference type="Gene3D" id="3.20.20.70">
    <property type="entry name" value="Aldolase class I"/>
    <property type="match status" value="1"/>
</dbReference>
<dbReference type="GO" id="GO:0004817">
    <property type="term" value="F:cysteine-tRNA ligase activity"/>
    <property type="evidence" value="ECO:0007669"/>
    <property type="project" value="UniProtKB-EC"/>
</dbReference>
<name>A0A841FYP3_9ACTN</name>
<sequence>MRRILLSCTATALALSACGSNPPPAAGEPSAPAPVTVSPPMAGPPVVRDWVYQLSGYADNAGSGLDAIAAAPGQAAVFDLARDGSDGYWTAAEVGTVRGSGKLALSYYTIGSIENYRPEAGAVGDAGLLLNQWGDWPDEHFVKYWTEDWWTLAMKPRVDQALAAGFDGAYLDVPNAYEEIDLALVPGETRETLAREMVDLIVRVSEYAKSVRPGFLILPQNSPELQELPGYTDAVDGLGVEELYYLATDEPCAEGFCAENLAAVRRLHDAGKLILAVDYADDPAKIADACGGYREEGFAGYVGGVDLDDIRAACPA</sequence>
<dbReference type="RefSeq" id="WP_203686706.1">
    <property type="nucleotide sequence ID" value="NZ_BONT01000071.1"/>
</dbReference>
<evidence type="ECO:0000259" key="2">
    <source>
        <dbReference type="Pfam" id="PF03537"/>
    </source>
</evidence>
<protein>
    <submittedName>
        <fullName evidence="3">Cysteinyl-tRNA synthetase</fullName>
        <ecNumber evidence="3">6.1.1.16</ecNumber>
    </submittedName>
</protein>
<keyword evidence="1" id="KW-0732">Signal</keyword>
<accession>A0A841FYP3</accession>
<dbReference type="Pfam" id="PF03537">
    <property type="entry name" value="Glyco_hydro_114"/>
    <property type="match status" value="1"/>
</dbReference>
<dbReference type="InterPro" id="IPR013785">
    <property type="entry name" value="Aldolase_TIM"/>
</dbReference>
<dbReference type="SUPFAM" id="SSF51445">
    <property type="entry name" value="(Trans)glycosidases"/>
    <property type="match status" value="1"/>
</dbReference>
<gene>
    <name evidence="3" type="ORF">HNR73_004953</name>
</gene>
<proteinExistence type="predicted"/>
<dbReference type="InterPro" id="IPR004352">
    <property type="entry name" value="GH114_TIM-barrel"/>
</dbReference>
<dbReference type="PANTHER" id="PTHR35882">
    <property type="entry name" value="PELA"/>
    <property type="match status" value="1"/>
</dbReference>
<dbReference type="PROSITE" id="PS51257">
    <property type="entry name" value="PROKAR_LIPOPROTEIN"/>
    <property type="match status" value="1"/>
</dbReference>
<evidence type="ECO:0000313" key="4">
    <source>
        <dbReference type="Proteomes" id="UP000548476"/>
    </source>
</evidence>
<dbReference type="EMBL" id="JACHGT010000011">
    <property type="protein sequence ID" value="MBB6037080.1"/>
    <property type="molecule type" value="Genomic_DNA"/>
</dbReference>